<dbReference type="PANTHER" id="PTHR47457">
    <property type="entry name" value="OS05G0345500 PROTEIN"/>
    <property type="match status" value="1"/>
</dbReference>
<gene>
    <name evidence="2" type="ORF">M9Y10_024742</name>
</gene>
<dbReference type="InterPro" id="IPR012919">
    <property type="entry name" value="SUN_dom"/>
</dbReference>
<evidence type="ECO:0000259" key="1">
    <source>
        <dbReference type="Pfam" id="PF07738"/>
    </source>
</evidence>
<comment type="caution">
    <text evidence="2">The sequence shown here is derived from an EMBL/GenBank/DDBJ whole genome shotgun (WGS) entry which is preliminary data.</text>
</comment>
<accession>A0ABR2HBZ0</accession>
<reference evidence="2 3" key="1">
    <citation type="submission" date="2024-04" db="EMBL/GenBank/DDBJ databases">
        <title>Tritrichomonas musculus Genome.</title>
        <authorList>
            <person name="Alves-Ferreira E."/>
            <person name="Grigg M."/>
            <person name="Lorenzi H."/>
            <person name="Galac M."/>
        </authorList>
    </citation>
    <scope>NUCLEOTIDE SEQUENCE [LARGE SCALE GENOMIC DNA]</scope>
    <source>
        <strain evidence="2 3">EAF2021</strain>
    </source>
</reference>
<proteinExistence type="predicted"/>
<dbReference type="Gene3D" id="2.60.120.260">
    <property type="entry name" value="Galactose-binding domain-like"/>
    <property type="match status" value="1"/>
</dbReference>
<feature type="domain" description="SUN" evidence="1">
    <location>
        <begin position="167"/>
        <end position="275"/>
    </location>
</feature>
<dbReference type="InterPro" id="IPR008979">
    <property type="entry name" value="Galactose-bd-like_sf"/>
</dbReference>
<dbReference type="Proteomes" id="UP001470230">
    <property type="component" value="Unassembled WGS sequence"/>
</dbReference>
<dbReference type="EMBL" id="JAPFFF010000034">
    <property type="protein sequence ID" value="KAK8843679.1"/>
    <property type="molecule type" value="Genomic_DNA"/>
</dbReference>
<keyword evidence="3" id="KW-1185">Reference proteome</keyword>
<sequence>MTENLYRATKEDKEHILSIDQGLISRIISNNKLQIESEDELIEMINEIYKKDRKSSPIYANVLFCNVSQEKMKEFVTTILYEDIDEEVWVSLSKRLSSDIVIIMQKEEKHQRYKNLAVKTILYNNQNFEGLINYLQTEANIKDEIELSANDNSEPWCIFNYNSNSQTNTGTCNDAWICIGFKNHEIKPTNYTVVSGNDADNLKSFVIEGSKDKETWTTIDEENNISYLKESGSAHTFPVHNEEQQSFKYLRIRLTGPNWRPQSILQLCKIEFYGELF</sequence>
<organism evidence="2 3">
    <name type="scientific">Tritrichomonas musculus</name>
    <dbReference type="NCBI Taxonomy" id="1915356"/>
    <lineage>
        <taxon>Eukaryota</taxon>
        <taxon>Metamonada</taxon>
        <taxon>Parabasalia</taxon>
        <taxon>Tritrichomonadida</taxon>
        <taxon>Tritrichomonadidae</taxon>
        <taxon>Tritrichomonas</taxon>
    </lineage>
</organism>
<dbReference type="Pfam" id="PF07738">
    <property type="entry name" value="Sad1_UNC"/>
    <property type="match status" value="1"/>
</dbReference>
<dbReference type="PANTHER" id="PTHR47457:SF1">
    <property type="entry name" value="BTB DOMAIN-CONTAINING PROTEIN-RELATED"/>
    <property type="match status" value="1"/>
</dbReference>
<name>A0ABR2HBZ0_9EUKA</name>
<dbReference type="SUPFAM" id="SSF49785">
    <property type="entry name" value="Galactose-binding domain-like"/>
    <property type="match status" value="1"/>
</dbReference>
<evidence type="ECO:0000313" key="3">
    <source>
        <dbReference type="Proteomes" id="UP001470230"/>
    </source>
</evidence>
<evidence type="ECO:0000313" key="2">
    <source>
        <dbReference type="EMBL" id="KAK8843679.1"/>
    </source>
</evidence>
<protein>
    <recommendedName>
        <fullName evidence="1">SUN domain-containing protein</fullName>
    </recommendedName>
</protein>